<feature type="transmembrane region" description="Helical" evidence="1">
    <location>
        <begin position="6"/>
        <end position="29"/>
    </location>
</feature>
<name>A0A5P8VUY2_9NOSO</name>
<accession>A0A5P8VUY2</accession>
<dbReference type="Proteomes" id="UP000326678">
    <property type="component" value="Chromosome Gxm1"/>
</dbReference>
<proteinExistence type="predicted"/>
<keyword evidence="1" id="KW-0812">Transmembrane</keyword>
<dbReference type="KEGG" id="nsh:GXM_01614"/>
<evidence type="ECO:0000256" key="1">
    <source>
        <dbReference type="SAM" id="Phobius"/>
    </source>
</evidence>
<keyword evidence="1" id="KW-1133">Transmembrane helix</keyword>
<evidence type="ECO:0000313" key="3">
    <source>
        <dbReference type="Proteomes" id="UP000326678"/>
    </source>
</evidence>
<keyword evidence="3" id="KW-1185">Reference proteome</keyword>
<dbReference type="AlphaFoldDB" id="A0A5P8VUY2"/>
<sequence>MVVWFYQVLALVVIRTPCLVYLKLLAWILSKQNLGVRS</sequence>
<reference evidence="2 3" key="1">
    <citation type="submission" date="2019-10" db="EMBL/GenBank/DDBJ databases">
        <title>Genomic and transcriptomic insights into the perfect genentic adaptation of a filamentous nitrogen-fixing cyanobacterium to rice fields.</title>
        <authorList>
            <person name="Chen Z."/>
        </authorList>
    </citation>
    <scope>NUCLEOTIDE SEQUENCE [LARGE SCALE GENOMIC DNA]</scope>
    <source>
        <strain evidence="2">CCNUC1</strain>
    </source>
</reference>
<keyword evidence="1" id="KW-0472">Membrane</keyword>
<evidence type="ECO:0000313" key="2">
    <source>
        <dbReference type="EMBL" id="QFS44141.1"/>
    </source>
</evidence>
<protein>
    <submittedName>
        <fullName evidence="2">Uncharacterized protein</fullName>
    </submittedName>
</protein>
<dbReference type="EMBL" id="CP045226">
    <property type="protein sequence ID" value="QFS44141.1"/>
    <property type="molecule type" value="Genomic_DNA"/>
</dbReference>
<gene>
    <name evidence="2" type="ORF">GXM_01614</name>
</gene>
<organism evidence="2 3">
    <name type="scientific">Nostoc sphaeroides CCNUC1</name>
    <dbReference type="NCBI Taxonomy" id="2653204"/>
    <lineage>
        <taxon>Bacteria</taxon>
        <taxon>Bacillati</taxon>
        <taxon>Cyanobacteriota</taxon>
        <taxon>Cyanophyceae</taxon>
        <taxon>Nostocales</taxon>
        <taxon>Nostocaceae</taxon>
        <taxon>Nostoc</taxon>
    </lineage>
</organism>